<feature type="compositionally biased region" description="Basic residues" evidence="1">
    <location>
        <begin position="1"/>
        <end position="19"/>
    </location>
</feature>
<feature type="region of interest" description="Disordered" evidence="1">
    <location>
        <begin position="61"/>
        <end position="82"/>
    </location>
</feature>
<evidence type="ECO:0000256" key="1">
    <source>
        <dbReference type="SAM" id="MobiDB-lite"/>
    </source>
</evidence>
<comment type="caution">
    <text evidence="2">The sequence shown here is derived from an EMBL/GenBank/DDBJ whole genome shotgun (WGS) entry which is preliminary data.</text>
</comment>
<protein>
    <submittedName>
        <fullName evidence="2">Uncharacterized protein</fullName>
    </submittedName>
</protein>
<organism evidence="2 3">
    <name type="scientific">Pleurodeles waltl</name>
    <name type="common">Iberian ribbed newt</name>
    <dbReference type="NCBI Taxonomy" id="8319"/>
    <lineage>
        <taxon>Eukaryota</taxon>
        <taxon>Metazoa</taxon>
        <taxon>Chordata</taxon>
        <taxon>Craniata</taxon>
        <taxon>Vertebrata</taxon>
        <taxon>Euteleostomi</taxon>
        <taxon>Amphibia</taxon>
        <taxon>Batrachia</taxon>
        <taxon>Caudata</taxon>
        <taxon>Salamandroidea</taxon>
        <taxon>Salamandridae</taxon>
        <taxon>Pleurodelinae</taxon>
        <taxon>Pleurodeles</taxon>
    </lineage>
</organism>
<dbReference type="Proteomes" id="UP001066276">
    <property type="component" value="Chromosome 3_1"/>
</dbReference>
<evidence type="ECO:0000313" key="2">
    <source>
        <dbReference type="EMBL" id="KAJ1185479.1"/>
    </source>
</evidence>
<name>A0AAV7U8T4_PLEWA</name>
<accession>A0AAV7U8T4</accession>
<feature type="region of interest" description="Disordered" evidence="1">
    <location>
        <begin position="1"/>
        <end position="32"/>
    </location>
</feature>
<reference evidence="2" key="1">
    <citation type="journal article" date="2022" name="bioRxiv">
        <title>Sequencing and chromosome-scale assembly of the giantPleurodeles waltlgenome.</title>
        <authorList>
            <person name="Brown T."/>
            <person name="Elewa A."/>
            <person name="Iarovenko S."/>
            <person name="Subramanian E."/>
            <person name="Araus A.J."/>
            <person name="Petzold A."/>
            <person name="Susuki M."/>
            <person name="Suzuki K.-i.T."/>
            <person name="Hayashi T."/>
            <person name="Toyoda A."/>
            <person name="Oliveira C."/>
            <person name="Osipova E."/>
            <person name="Leigh N.D."/>
            <person name="Simon A."/>
            <person name="Yun M.H."/>
        </authorList>
    </citation>
    <scope>NUCLEOTIDE SEQUENCE</scope>
    <source>
        <strain evidence="2">20211129_DDA</strain>
        <tissue evidence="2">Liver</tissue>
    </source>
</reference>
<dbReference type="AlphaFoldDB" id="A0AAV7U8T4"/>
<proteinExistence type="predicted"/>
<dbReference type="EMBL" id="JANPWB010000005">
    <property type="protein sequence ID" value="KAJ1185479.1"/>
    <property type="molecule type" value="Genomic_DNA"/>
</dbReference>
<keyword evidence="3" id="KW-1185">Reference proteome</keyword>
<gene>
    <name evidence="2" type="ORF">NDU88_002271</name>
</gene>
<sequence>MKTSRSRCGPKSKSRPKKRPTAEMAARDTDLRSELRPASGMPLVSAASQYYFSLLGQPNPPFRRSNVADRRNDMLGKAAGRRRRTRIRLRHAVKVAAAAF</sequence>
<evidence type="ECO:0000313" key="3">
    <source>
        <dbReference type="Proteomes" id="UP001066276"/>
    </source>
</evidence>